<dbReference type="OrthoDB" id="5184455at2"/>
<sequence>MDLLLEFWARVSVRNAPLPTLTVWLTIAAAALLVLVPQAWTVTRHGITIVHEGGHGLVAALGGRRLQGIRLHSDTSGLTVSRGKPRGLGMVLTLLAGYTAPALLGLGAAWMLSLGHDVGLLWALLAALALLVVQIRNWFGLWSVAVTAALVFGVTWFGSPVVQSIFALLVTAFLLIGALRTVVELQITRSRRGGGASDADQLARLSHLPGLLWVVVFIGVAGACLVGAARLLFPA</sequence>
<dbReference type="STRING" id="670052.PA27867_3329"/>
<protein>
    <submittedName>
        <fullName evidence="2">Membrane protein</fullName>
    </submittedName>
</protein>
<feature type="transmembrane region" description="Helical" evidence="1">
    <location>
        <begin position="16"/>
        <end position="36"/>
    </location>
</feature>
<feature type="transmembrane region" description="Helical" evidence="1">
    <location>
        <begin position="211"/>
        <end position="233"/>
    </location>
</feature>
<dbReference type="Proteomes" id="UP000092582">
    <property type="component" value="Chromosome 1"/>
</dbReference>
<feature type="transmembrane region" description="Helical" evidence="1">
    <location>
        <begin position="140"/>
        <end position="159"/>
    </location>
</feature>
<dbReference type="EMBL" id="CP016282">
    <property type="protein sequence ID" value="ANP74258.1"/>
    <property type="molecule type" value="Genomic_DNA"/>
</dbReference>
<keyword evidence="1" id="KW-0472">Membrane</keyword>
<reference evidence="2 3" key="1">
    <citation type="submission" date="2016-06" db="EMBL/GenBank/DDBJ databases">
        <title>Genome sequencing of Cryobacterium arcticum PAMC 27867.</title>
        <authorList>
            <person name="Lee J."/>
            <person name="Kim O.-S."/>
        </authorList>
    </citation>
    <scope>NUCLEOTIDE SEQUENCE [LARGE SCALE GENOMIC DNA]</scope>
    <source>
        <strain evidence="2 3">PAMC 27867</strain>
    </source>
</reference>
<gene>
    <name evidence="2" type="ORF">PA27867_3329</name>
</gene>
<dbReference type="AlphaFoldDB" id="A0A1B1BNZ8"/>
<dbReference type="InterPro" id="IPR049500">
    <property type="entry name" value="Peptidase_M50B-like"/>
</dbReference>
<organism evidence="2 3">
    <name type="scientific">Cryobacterium arcticum</name>
    <dbReference type="NCBI Taxonomy" id="670052"/>
    <lineage>
        <taxon>Bacteria</taxon>
        <taxon>Bacillati</taxon>
        <taxon>Actinomycetota</taxon>
        <taxon>Actinomycetes</taxon>
        <taxon>Micrococcales</taxon>
        <taxon>Microbacteriaceae</taxon>
        <taxon>Cryobacterium</taxon>
    </lineage>
</organism>
<feature type="transmembrane region" description="Helical" evidence="1">
    <location>
        <begin position="91"/>
        <end position="112"/>
    </location>
</feature>
<dbReference type="KEGG" id="cart:PA27867_3329"/>
<feature type="transmembrane region" description="Helical" evidence="1">
    <location>
        <begin position="118"/>
        <end position="133"/>
    </location>
</feature>
<accession>A0A1B1BNZ8</accession>
<dbReference type="RefSeq" id="WP_066598213.1">
    <property type="nucleotide sequence ID" value="NZ_CP016282.1"/>
</dbReference>
<feature type="transmembrane region" description="Helical" evidence="1">
    <location>
        <begin position="165"/>
        <end position="183"/>
    </location>
</feature>
<name>A0A1B1BNZ8_9MICO</name>
<dbReference type="PATRIC" id="fig|670052.7.peg.3426"/>
<dbReference type="Pfam" id="PF13398">
    <property type="entry name" value="Peptidase_M50B"/>
    <property type="match status" value="1"/>
</dbReference>
<keyword evidence="3" id="KW-1185">Reference proteome</keyword>
<evidence type="ECO:0000256" key="1">
    <source>
        <dbReference type="SAM" id="Phobius"/>
    </source>
</evidence>
<proteinExistence type="predicted"/>
<keyword evidence="1" id="KW-0812">Transmembrane</keyword>
<evidence type="ECO:0000313" key="2">
    <source>
        <dbReference type="EMBL" id="ANP74258.1"/>
    </source>
</evidence>
<evidence type="ECO:0000313" key="3">
    <source>
        <dbReference type="Proteomes" id="UP000092582"/>
    </source>
</evidence>
<keyword evidence="1" id="KW-1133">Transmembrane helix</keyword>